<dbReference type="Pfam" id="PF00164">
    <property type="entry name" value="Ribosom_S12_S23"/>
    <property type="match status" value="1"/>
</dbReference>
<sequence length="398" mass="45701">MNLTTPIEIPSAPTILHLDSACIHCITAATGIELVDVYSPDTFISSSPRKEVNDPWDFYLHATLLHQSFAHCRKFPTFASRRSLGCVLVLVWLIILPYQLLLITLKLELHLFSIQVFLCVSMPFETPKNGQIPFFRNTYNILHYKKDNGNLTITTSFMNFIVIEMHALSRQNLELDILFPSRQRFTSVERMIYSDRHESPTTFPKFMLVTYLLTFPLSPQKKPNTALRKVSRVPLTSGFEIAPYISGIGHNPQENHLVLNRSKSNSNDSNHLFLHYFENPRTQSYGIKLILEPPSHSCHVKVLQKEKQKNLIQFFSHEKDSTKHRNKSTIVLCQEIRGVTPEITIKARRVGGLTHKVPIEIRFTQGKALSTHWLLVESRKRPGQINIFKLSSQLVYVA</sequence>
<dbReference type="PRINTS" id="PR01034">
    <property type="entry name" value="RIBOSOMALS12"/>
</dbReference>
<evidence type="ECO:0000259" key="7">
    <source>
        <dbReference type="Pfam" id="PF00177"/>
    </source>
</evidence>
<feature type="transmembrane region" description="Helical" evidence="6">
    <location>
        <begin position="83"/>
        <end position="103"/>
    </location>
</feature>
<dbReference type="SUPFAM" id="SSF50249">
    <property type="entry name" value="Nucleic acid-binding proteins"/>
    <property type="match status" value="1"/>
</dbReference>
<dbReference type="OrthoDB" id="414309at2759"/>
<accession>A0A9J5YGH5</accession>
<dbReference type="Gene3D" id="2.40.50.140">
    <property type="entry name" value="Nucleic acid-binding proteins"/>
    <property type="match status" value="1"/>
</dbReference>
<dbReference type="EMBL" id="JACXVP010000006">
    <property type="protein sequence ID" value="KAG5599337.1"/>
    <property type="molecule type" value="Genomic_DNA"/>
</dbReference>
<dbReference type="Gene3D" id="1.10.455.10">
    <property type="entry name" value="Ribosomal protein S7 domain"/>
    <property type="match status" value="1"/>
</dbReference>
<proteinExistence type="inferred from homology"/>
<evidence type="ECO:0000256" key="3">
    <source>
        <dbReference type="ARBA" id="ARBA00022980"/>
    </source>
</evidence>
<keyword evidence="6" id="KW-0812">Transmembrane</keyword>
<name>A0A9J5YGH5_SOLCO</name>
<evidence type="ECO:0000256" key="5">
    <source>
        <dbReference type="ARBA" id="ARBA00035433"/>
    </source>
</evidence>
<comment type="caution">
    <text evidence="8">The sequence shown here is derived from an EMBL/GenBank/DDBJ whole genome shotgun (WGS) entry which is preliminary data.</text>
</comment>
<dbReference type="Pfam" id="PF00177">
    <property type="entry name" value="Ribosomal_S7"/>
    <property type="match status" value="1"/>
</dbReference>
<keyword evidence="3" id="KW-0689">Ribosomal protein</keyword>
<dbReference type="GO" id="GO:0003735">
    <property type="term" value="F:structural constituent of ribosome"/>
    <property type="evidence" value="ECO:0007669"/>
    <property type="project" value="InterPro"/>
</dbReference>
<keyword evidence="4" id="KW-0687">Ribonucleoprotein</keyword>
<dbReference type="InterPro" id="IPR006032">
    <property type="entry name" value="Ribosomal_uS12"/>
</dbReference>
<dbReference type="AlphaFoldDB" id="A0A9J5YGH5"/>
<evidence type="ECO:0000313" key="8">
    <source>
        <dbReference type="EMBL" id="KAG5599337.1"/>
    </source>
</evidence>
<comment type="similarity">
    <text evidence="2">Belongs to the universal ribosomal protein uS7 family.</text>
</comment>
<dbReference type="SUPFAM" id="SSF47973">
    <property type="entry name" value="Ribosomal protein S7"/>
    <property type="match status" value="1"/>
</dbReference>
<evidence type="ECO:0000256" key="6">
    <source>
        <dbReference type="SAM" id="Phobius"/>
    </source>
</evidence>
<dbReference type="GO" id="GO:0006412">
    <property type="term" value="P:translation"/>
    <property type="evidence" value="ECO:0007669"/>
    <property type="project" value="InterPro"/>
</dbReference>
<organism evidence="8 9">
    <name type="scientific">Solanum commersonii</name>
    <name type="common">Commerson's wild potato</name>
    <name type="synonym">Commerson's nightshade</name>
    <dbReference type="NCBI Taxonomy" id="4109"/>
    <lineage>
        <taxon>Eukaryota</taxon>
        <taxon>Viridiplantae</taxon>
        <taxon>Streptophyta</taxon>
        <taxon>Embryophyta</taxon>
        <taxon>Tracheophyta</taxon>
        <taxon>Spermatophyta</taxon>
        <taxon>Magnoliopsida</taxon>
        <taxon>eudicotyledons</taxon>
        <taxon>Gunneridae</taxon>
        <taxon>Pentapetalae</taxon>
        <taxon>asterids</taxon>
        <taxon>lamiids</taxon>
        <taxon>Solanales</taxon>
        <taxon>Solanaceae</taxon>
        <taxon>Solanoideae</taxon>
        <taxon>Solaneae</taxon>
        <taxon>Solanum</taxon>
    </lineage>
</organism>
<evidence type="ECO:0000256" key="2">
    <source>
        <dbReference type="ARBA" id="ARBA00007151"/>
    </source>
</evidence>
<comment type="similarity">
    <text evidence="1">Belongs to the universal ribosomal protein uS12 family.</text>
</comment>
<dbReference type="GO" id="GO:0015935">
    <property type="term" value="C:small ribosomal subunit"/>
    <property type="evidence" value="ECO:0007669"/>
    <property type="project" value="InterPro"/>
</dbReference>
<dbReference type="InterPro" id="IPR036823">
    <property type="entry name" value="Ribosomal_uS7_dom_sf"/>
</dbReference>
<gene>
    <name evidence="8" type="ORF">H5410_030707</name>
</gene>
<evidence type="ECO:0000313" key="9">
    <source>
        <dbReference type="Proteomes" id="UP000824120"/>
    </source>
</evidence>
<reference evidence="8 9" key="1">
    <citation type="submission" date="2020-09" db="EMBL/GenBank/DDBJ databases">
        <title>De no assembly of potato wild relative species, Solanum commersonii.</title>
        <authorList>
            <person name="Cho K."/>
        </authorList>
    </citation>
    <scope>NUCLEOTIDE SEQUENCE [LARGE SCALE GENOMIC DNA]</scope>
    <source>
        <strain evidence="8">LZ3.2</strain>
        <tissue evidence="8">Leaf</tissue>
    </source>
</reference>
<dbReference type="Proteomes" id="UP000824120">
    <property type="component" value="Chromosome 6"/>
</dbReference>
<dbReference type="InterPro" id="IPR005679">
    <property type="entry name" value="Ribosomal_uS12_bac"/>
</dbReference>
<dbReference type="PANTHER" id="PTHR38146">
    <property type="entry name" value="30S RIBOSOMAL PROTEIN S12, CHLOROPLASTIC"/>
    <property type="match status" value="1"/>
</dbReference>
<dbReference type="InterPro" id="IPR023798">
    <property type="entry name" value="Ribosomal_uS7_dom"/>
</dbReference>
<keyword evidence="6" id="KW-0472">Membrane</keyword>
<evidence type="ECO:0000256" key="4">
    <source>
        <dbReference type="ARBA" id="ARBA00023274"/>
    </source>
</evidence>
<keyword evidence="9" id="KW-1185">Reference proteome</keyword>
<feature type="domain" description="Small ribosomal subunit protein uS7" evidence="7">
    <location>
        <begin position="323"/>
        <end position="395"/>
    </location>
</feature>
<dbReference type="PANTHER" id="PTHR38146:SF8">
    <property type="entry name" value="TIFY DOMAIN-CONTAINING PROTEIN"/>
    <property type="match status" value="1"/>
</dbReference>
<evidence type="ECO:0000256" key="1">
    <source>
        <dbReference type="ARBA" id="ARBA00005657"/>
    </source>
</evidence>
<dbReference type="InterPro" id="IPR012340">
    <property type="entry name" value="NA-bd_OB-fold"/>
</dbReference>
<protein>
    <recommendedName>
        <fullName evidence="5">30S ribosomal protein S12, chloroplastic</fullName>
    </recommendedName>
</protein>
<keyword evidence="6" id="KW-1133">Transmembrane helix</keyword>